<sequence>MRPIDNNLVDPQHSWKPRLTTNIANKDSPSRKSYQAVTVDKRREYWRKCYEGVFAYELLVFNLNESRKGDQDSKRGKRSQTLSQCVGSNACAPRRWMRILGMECLKSTPNKGEIEQND</sequence>
<evidence type="ECO:0000313" key="2">
    <source>
        <dbReference type="EMBL" id="CAD6443242.1"/>
    </source>
</evidence>
<evidence type="ECO:0000313" key="3">
    <source>
        <dbReference type="Proteomes" id="UP000624404"/>
    </source>
</evidence>
<comment type="caution">
    <text evidence="2">The sequence shown here is derived from an EMBL/GenBank/DDBJ whole genome shotgun (WGS) entry which is preliminary data.</text>
</comment>
<keyword evidence="3" id="KW-1185">Reference proteome</keyword>
<dbReference type="OrthoDB" id="10406201at2759"/>
<evidence type="ECO:0000256" key="1">
    <source>
        <dbReference type="SAM" id="MobiDB-lite"/>
    </source>
</evidence>
<name>A0A8H2VRN3_9HELO</name>
<organism evidence="2 3">
    <name type="scientific">Sclerotinia trifoliorum</name>
    <dbReference type="NCBI Taxonomy" id="28548"/>
    <lineage>
        <taxon>Eukaryota</taxon>
        <taxon>Fungi</taxon>
        <taxon>Dikarya</taxon>
        <taxon>Ascomycota</taxon>
        <taxon>Pezizomycotina</taxon>
        <taxon>Leotiomycetes</taxon>
        <taxon>Helotiales</taxon>
        <taxon>Sclerotiniaceae</taxon>
        <taxon>Sclerotinia</taxon>
    </lineage>
</organism>
<proteinExistence type="predicted"/>
<dbReference type="Proteomes" id="UP000624404">
    <property type="component" value="Unassembled WGS sequence"/>
</dbReference>
<feature type="region of interest" description="Disordered" evidence="1">
    <location>
        <begin position="1"/>
        <end position="33"/>
    </location>
</feature>
<dbReference type="EMBL" id="CAJHIA010000009">
    <property type="protein sequence ID" value="CAD6443242.1"/>
    <property type="molecule type" value="Genomic_DNA"/>
</dbReference>
<accession>A0A8H2VRN3</accession>
<dbReference type="AlphaFoldDB" id="A0A8H2VRN3"/>
<reference evidence="2" key="1">
    <citation type="submission" date="2020-10" db="EMBL/GenBank/DDBJ databases">
        <authorList>
            <person name="Kusch S."/>
        </authorList>
    </citation>
    <scope>NUCLEOTIDE SEQUENCE</scope>
    <source>
        <strain evidence="2">SwB9</strain>
    </source>
</reference>
<gene>
    <name evidence="2" type="ORF">SCLTRI_LOCUS3034</name>
</gene>
<protein>
    <submittedName>
        <fullName evidence="2">732e5d3d-d9a4-4232-a0d9-b6dca2d96740-CDS</fullName>
    </submittedName>
</protein>
<feature type="compositionally biased region" description="Polar residues" evidence="1">
    <location>
        <begin position="19"/>
        <end position="33"/>
    </location>
</feature>